<dbReference type="GO" id="GO:0046872">
    <property type="term" value="F:metal ion binding"/>
    <property type="evidence" value="ECO:0007669"/>
    <property type="project" value="UniProtKB-KW"/>
</dbReference>
<comment type="similarity">
    <text evidence="1">Belongs to the Gfa family.</text>
</comment>
<dbReference type="PANTHER" id="PTHR33337">
    <property type="entry name" value="GFA DOMAIN-CONTAINING PROTEIN"/>
    <property type="match status" value="1"/>
</dbReference>
<evidence type="ECO:0000256" key="1">
    <source>
        <dbReference type="ARBA" id="ARBA00005495"/>
    </source>
</evidence>
<sequence>MAEDTHTFKASCICGNISHEINIRKADLPLKGYMCHCDSCRHMTGALCLTVTFLPAYYEPAKSLVDGLVGFQFSRRIIQYHCPTCGCQMMARCIENAEDPSSKVTWDATTGTLDHIDQHIDWQGHEFLKDTLDGGFADMLLTVHGKELERWPDRFGEGKNQLPVYWQSSSGDTHTASSADRLHAYCKCGGVDFYISRPSPRSAIVKRVWPDKSSVSDIADTDTPDSIEQYWLQDDHRKFLSGLCGCNSCRLASGMEMTFWTFVPSMDISRDEHGKTPFNFEVGLDKLKKYPSSAGCHRYFCGTCGATCFYMADDRKFMVDVATGLLAAAEGAKALSWLSWRTSHISFREDTVPRAEGLSAGIESALKSWEQHMESEE</sequence>
<dbReference type="InterPro" id="IPR011057">
    <property type="entry name" value="Mss4-like_sf"/>
</dbReference>
<dbReference type="SUPFAM" id="SSF51316">
    <property type="entry name" value="Mss4-like"/>
    <property type="match status" value="2"/>
</dbReference>
<keyword evidence="2" id="KW-0479">Metal-binding</keyword>
<dbReference type="InterPro" id="IPR006913">
    <property type="entry name" value="CENP-V/GFA"/>
</dbReference>
<keyword evidence="4" id="KW-0456">Lyase</keyword>
<evidence type="ECO:0000256" key="4">
    <source>
        <dbReference type="ARBA" id="ARBA00023239"/>
    </source>
</evidence>
<protein>
    <recommendedName>
        <fullName evidence="5">CENP-V/GFA domain-containing protein</fullName>
    </recommendedName>
</protein>
<dbReference type="Gene3D" id="3.90.1590.10">
    <property type="entry name" value="glutathione-dependent formaldehyde- activating enzyme (gfa)"/>
    <property type="match status" value="2"/>
</dbReference>
<dbReference type="PROSITE" id="PS51891">
    <property type="entry name" value="CENP_V_GFA"/>
    <property type="match status" value="1"/>
</dbReference>
<accession>A0A6A6F8P7</accession>
<proteinExistence type="inferred from homology"/>
<keyword evidence="3" id="KW-0862">Zinc</keyword>
<name>A0A6A6F8P7_9PEZI</name>
<dbReference type="EMBL" id="ML992686">
    <property type="protein sequence ID" value="KAF2209567.1"/>
    <property type="molecule type" value="Genomic_DNA"/>
</dbReference>
<evidence type="ECO:0000259" key="5">
    <source>
        <dbReference type="PROSITE" id="PS51891"/>
    </source>
</evidence>
<dbReference type="GO" id="GO:0016846">
    <property type="term" value="F:carbon-sulfur lyase activity"/>
    <property type="evidence" value="ECO:0007669"/>
    <property type="project" value="InterPro"/>
</dbReference>
<reference evidence="6" key="1">
    <citation type="journal article" date="2020" name="Stud. Mycol.">
        <title>101 Dothideomycetes genomes: a test case for predicting lifestyles and emergence of pathogens.</title>
        <authorList>
            <person name="Haridas S."/>
            <person name="Albert R."/>
            <person name="Binder M."/>
            <person name="Bloem J."/>
            <person name="Labutti K."/>
            <person name="Salamov A."/>
            <person name="Andreopoulos B."/>
            <person name="Baker S."/>
            <person name="Barry K."/>
            <person name="Bills G."/>
            <person name="Bluhm B."/>
            <person name="Cannon C."/>
            <person name="Castanera R."/>
            <person name="Culley D."/>
            <person name="Daum C."/>
            <person name="Ezra D."/>
            <person name="Gonzalez J."/>
            <person name="Henrissat B."/>
            <person name="Kuo A."/>
            <person name="Liang C."/>
            <person name="Lipzen A."/>
            <person name="Lutzoni F."/>
            <person name="Magnuson J."/>
            <person name="Mondo S."/>
            <person name="Nolan M."/>
            <person name="Ohm R."/>
            <person name="Pangilinan J."/>
            <person name="Park H.-J."/>
            <person name="Ramirez L."/>
            <person name="Alfaro M."/>
            <person name="Sun H."/>
            <person name="Tritt A."/>
            <person name="Yoshinaga Y."/>
            <person name="Zwiers L.-H."/>
            <person name="Turgeon B."/>
            <person name="Goodwin S."/>
            <person name="Spatafora J."/>
            <person name="Crous P."/>
            <person name="Grigoriev I."/>
        </authorList>
    </citation>
    <scope>NUCLEOTIDE SEQUENCE</scope>
    <source>
        <strain evidence="6">SCOH1-5</strain>
    </source>
</reference>
<evidence type="ECO:0000313" key="6">
    <source>
        <dbReference type="EMBL" id="KAF2209567.1"/>
    </source>
</evidence>
<gene>
    <name evidence="6" type="ORF">CERZMDRAFT_86886</name>
</gene>
<dbReference type="Proteomes" id="UP000799539">
    <property type="component" value="Unassembled WGS sequence"/>
</dbReference>
<evidence type="ECO:0000256" key="3">
    <source>
        <dbReference type="ARBA" id="ARBA00022833"/>
    </source>
</evidence>
<organism evidence="6 7">
    <name type="scientific">Cercospora zeae-maydis SCOH1-5</name>
    <dbReference type="NCBI Taxonomy" id="717836"/>
    <lineage>
        <taxon>Eukaryota</taxon>
        <taxon>Fungi</taxon>
        <taxon>Dikarya</taxon>
        <taxon>Ascomycota</taxon>
        <taxon>Pezizomycotina</taxon>
        <taxon>Dothideomycetes</taxon>
        <taxon>Dothideomycetidae</taxon>
        <taxon>Mycosphaerellales</taxon>
        <taxon>Mycosphaerellaceae</taxon>
        <taxon>Cercospora</taxon>
    </lineage>
</organism>
<feature type="domain" description="CENP-V/GFA" evidence="5">
    <location>
        <begin position="8"/>
        <end position="126"/>
    </location>
</feature>
<keyword evidence="7" id="KW-1185">Reference proteome</keyword>
<evidence type="ECO:0000256" key="2">
    <source>
        <dbReference type="ARBA" id="ARBA00022723"/>
    </source>
</evidence>
<evidence type="ECO:0000313" key="7">
    <source>
        <dbReference type="Proteomes" id="UP000799539"/>
    </source>
</evidence>
<dbReference type="Pfam" id="PF04828">
    <property type="entry name" value="GFA"/>
    <property type="match status" value="2"/>
</dbReference>
<dbReference type="AlphaFoldDB" id="A0A6A6F8P7"/>
<dbReference type="PANTHER" id="PTHR33337:SF40">
    <property type="entry name" value="CENP-V_GFA DOMAIN-CONTAINING PROTEIN-RELATED"/>
    <property type="match status" value="1"/>
</dbReference>
<dbReference type="OrthoDB" id="5422068at2759"/>